<dbReference type="Pfam" id="PF01839">
    <property type="entry name" value="FG-GAP"/>
    <property type="match status" value="1"/>
</dbReference>
<evidence type="ECO:0000313" key="4">
    <source>
        <dbReference type="EMBL" id="RAL23916.1"/>
    </source>
</evidence>
<proteinExistence type="predicted"/>
<evidence type="ECO:0000256" key="2">
    <source>
        <dbReference type="SAM" id="SignalP"/>
    </source>
</evidence>
<dbReference type="Proteomes" id="UP000249169">
    <property type="component" value="Unassembled WGS sequence"/>
</dbReference>
<feature type="domain" description="ASPIC/UnbV" evidence="3">
    <location>
        <begin position="570"/>
        <end position="621"/>
    </location>
</feature>
<dbReference type="AlphaFoldDB" id="A0A328C9A3"/>
<dbReference type="InterPro" id="IPR011519">
    <property type="entry name" value="UnbV_ASPIC"/>
</dbReference>
<reference evidence="4 5" key="1">
    <citation type="submission" date="2018-05" db="EMBL/GenBank/DDBJ databases">
        <title>Lujinxingia marina gen. nov. sp. nov., a new facultative anaerobic member of the class Deltaproteobacteria, and proposal of Lujinxingaceae fam. nov.</title>
        <authorList>
            <person name="Li C.-M."/>
        </authorList>
    </citation>
    <scope>NUCLEOTIDE SEQUENCE [LARGE SCALE GENOMIC DNA]</scope>
    <source>
        <strain evidence="4 5">B210</strain>
    </source>
</reference>
<dbReference type="OrthoDB" id="5287961at2"/>
<dbReference type="Pfam" id="PF13517">
    <property type="entry name" value="FG-GAP_3"/>
    <property type="match status" value="1"/>
</dbReference>
<dbReference type="Pfam" id="PF07593">
    <property type="entry name" value="UnbV_ASPIC"/>
    <property type="match status" value="1"/>
</dbReference>
<keyword evidence="1 2" id="KW-0732">Signal</keyword>
<dbReference type="SUPFAM" id="SSF69318">
    <property type="entry name" value="Integrin alpha N-terminal domain"/>
    <property type="match status" value="2"/>
</dbReference>
<gene>
    <name evidence="4" type="ORF">DL240_07145</name>
</gene>
<dbReference type="PANTHER" id="PTHR16026:SF0">
    <property type="entry name" value="CARTILAGE ACIDIC PROTEIN 1"/>
    <property type="match status" value="1"/>
</dbReference>
<comment type="caution">
    <text evidence="4">The sequence shown here is derived from an EMBL/GenBank/DDBJ whole genome shotgun (WGS) entry which is preliminary data.</text>
</comment>
<sequence length="649" mass="68928">MSPNTSFLFALCGLLASAPLLSCSADSQVCAPDDVACLLDLTPVCTSPSAWSPGTAIFEDVSELAGTQEAGAIGTRLSVADVNHDGLPDIIARRPGGGADDFSENGTRHTWLLINQGDGTFEDRTESSGLLTPRQLTSLTRPVETVVFGDINNDGNLDAVTAFTNTTAPLSPEGAEVLLGDGQGGFILAEPSPALQRAGLPAVRGGLSLTDVNRDGNLDLWVANGAAGANGPLADQLLLGNGQGTFTEVTATAGLLTEPWSSIATLNQARAHSNAWSGAACDLNGDGTPELLAASYGRAPNHLWRGEFDGQQTTYTNHSLASGYAFDQRIDWSDNESARCFCKLNPTADDCAGVPAPRVRCQSPDDVLRWNHAQDREPFRLGGNSGTTLCADLNNDGYLDLLTTEIVHWDVGASSDPSEILYNAADAELVFARPGPGATGLDRPRETTFDDGDITAATLDFDNDGRLDILIASTDYPHTRAHLYHQKPDGTFERVSPSDGIDLTSAHGVATADFNRDGALDLVIGHSRNRCSAGDHCQDSAHIRVFQNRLPPNNWLQLQLEGAPGTNHNAIGAHITVKTPALHQLSEIQGGHGHFGMQNDLTQHFGLGDACQAEVTIRWPDLDLTPQTFTLPAGYRYLIQQGASPRVIE</sequence>
<evidence type="ECO:0000256" key="1">
    <source>
        <dbReference type="ARBA" id="ARBA00022729"/>
    </source>
</evidence>
<dbReference type="InterPro" id="IPR028994">
    <property type="entry name" value="Integrin_alpha_N"/>
</dbReference>
<protein>
    <recommendedName>
        <fullName evidence="3">ASPIC/UnbV domain-containing protein</fullName>
    </recommendedName>
</protein>
<feature type="signal peptide" evidence="2">
    <location>
        <begin position="1"/>
        <end position="31"/>
    </location>
</feature>
<dbReference type="EMBL" id="QHKO01000002">
    <property type="protein sequence ID" value="RAL23916.1"/>
    <property type="molecule type" value="Genomic_DNA"/>
</dbReference>
<keyword evidence="5" id="KW-1185">Reference proteome</keyword>
<dbReference type="InterPro" id="IPR013517">
    <property type="entry name" value="FG-GAP"/>
</dbReference>
<evidence type="ECO:0000259" key="3">
    <source>
        <dbReference type="Pfam" id="PF07593"/>
    </source>
</evidence>
<evidence type="ECO:0000313" key="5">
    <source>
        <dbReference type="Proteomes" id="UP000249169"/>
    </source>
</evidence>
<dbReference type="PANTHER" id="PTHR16026">
    <property type="entry name" value="CARTILAGE ACIDIC PROTEIN 1"/>
    <property type="match status" value="1"/>
</dbReference>
<accession>A0A328C9A3</accession>
<dbReference type="Gene3D" id="2.130.10.130">
    <property type="entry name" value="Integrin alpha, N-terminal"/>
    <property type="match status" value="3"/>
</dbReference>
<dbReference type="RefSeq" id="WP_111729170.1">
    <property type="nucleotide sequence ID" value="NZ_QHKO01000002.1"/>
</dbReference>
<dbReference type="InterPro" id="IPR027039">
    <property type="entry name" value="Crtac1"/>
</dbReference>
<feature type="chain" id="PRO_5016433824" description="ASPIC/UnbV domain-containing protein" evidence="2">
    <location>
        <begin position="32"/>
        <end position="649"/>
    </location>
</feature>
<name>A0A328C9A3_9DELT</name>
<organism evidence="4 5">
    <name type="scientific">Lujinxingia litoralis</name>
    <dbReference type="NCBI Taxonomy" id="2211119"/>
    <lineage>
        <taxon>Bacteria</taxon>
        <taxon>Deltaproteobacteria</taxon>
        <taxon>Bradymonadales</taxon>
        <taxon>Lujinxingiaceae</taxon>
        <taxon>Lujinxingia</taxon>
    </lineage>
</organism>